<feature type="transmembrane region" description="Helical" evidence="9">
    <location>
        <begin position="198"/>
        <end position="218"/>
    </location>
</feature>
<evidence type="ECO:0000256" key="5">
    <source>
        <dbReference type="ARBA" id="ARBA00022692"/>
    </source>
</evidence>
<dbReference type="GO" id="GO:0042918">
    <property type="term" value="P:alkanesulfonate transmembrane transport"/>
    <property type="evidence" value="ECO:0007669"/>
    <property type="project" value="UniProtKB-ARBA"/>
</dbReference>
<keyword evidence="12" id="KW-1185">Reference proteome</keyword>
<dbReference type="EMBL" id="MZXV01000019">
    <property type="protein sequence ID" value="PZV38602.1"/>
    <property type="molecule type" value="Genomic_DNA"/>
</dbReference>
<evidence type="ECO:0000259" key="10">
    <source>
        <dbReference type="PROSITE" id="PS50928"/>
    </source>
</evidence>
<sequence length="266" mass="28639">MSFSTRLATPLATRLGRNGIGWLLPVLVIAGWEIASRAGLMPPNVLPAPSAVAEAFWRLTLSGELIRNIGVSTARALAGFAVGGSIGFALGLANGLSTLSRGLTDTTLQMIRNIPHLALIPLVILWFGIDEEAKLFLVALGVFFPIYVNTLLGIQSVDPQLVEMGRVYGMDRRALFFRVILPGALPAIFVGLRYALGIMWLTLIVAETISASSGLGYMAMQAREFLLIDVVVLSILIYALLGKLADSLARLLERLSLGWHPAFQNA</sequence>
<feature type="transmembrane region" description="Helical" evidence="9">
    <location>
        <begin position="77"/>
        <end position="99"/>
    </location>
</feature>
<accession>A0A2W7C626</accession>
<evidence type="ECO:0000256" key="3">
    <source>
        <dbReference type="ARBA" id="ARBA00022448"/>
    </source>
</evidence>
<dbReference type="InterPro" id="IPR000515">
    <property type="entry name" value="MetI-like"/>
</dbReference>
<dbReference type="OrthoDB" id="9799271at2"/>
<evidence type="ECO:0000256" key="6">
    <source>
        <dbReference type="ARBA" id="ARBA00022989"/>
    </source>
</evidence>
<dbReference type="Gene3D" id="1.10.3720.10">
    <property type="entry name" value="MetI-like"/>
    <property type="match status" value="1"/>
</dbReference>
<dbReference type="CDD" id="cd06261">
    <property type="entry name" value="TM_PBP2"/>
    <property type="match status" value="1"/>
</dbReference>
<dbReference type="GO" id="GO:0005886">
    <property type="term" value="C:plasma membrane"/>
    <property type="evidence" value="ECO:0007669"/>
    <property type="project" value="UniProtKB-SubCell"/>
</dbReference>
<evidence type="ECO:0000256" key="7">
    <source>
        <dbReference type="ARBA" id="ARBA00023136"/>
    </source>
</evidence>
<dbReference type="PANTHER" id="PTHR30151:SF38">
    <property type="entry name" value="ALIPHATIC SULFONATES TRANSPORT PERMEASE PROTEIN SSUC-RELATED"/>
    <property type="match status" value="1"/>
</dbReference>
<evidence type="ECO:0000256" key="8">
    <source>
        <dbReference type="ARBA" id="ARBA00056719"/>
    </source>
</evidence>
<keyword evidence="3 9" id="KW-0813">Transport</keyword>
<reference evidence="12" key="1">
    <citation type="submission" date="2017-03" db="EMBL/GenBank/DDBJ databases">
        <authorList>
            <person name="Safronova V.I."/>
            <person name="Sazanova A.L."/>
            <person name="Chirak E.R."/>
        </authorList>
    </citation>
    <scope>NUCLEOTIDE SEQUENCE [LARGE SCALE GENOMIC DNA]</scope>
    <source>
        <strain evidence="12">Ach-343</strain>
    </source>
</reference>
<keyword evidence="6 9" id="KW-1133">Transmembrane helix</keyword>
<gene>
    <name evidence="11" type="ORF">B5V02_09625</name>
</gene>
<dbReference type="Proteomes" id="UP000248616">
    <property type="component" value="Unassembled WGS sequence"/>
</dbReference>
<protein>
    <submittedName>
        <fullName evidence="11">ABC transporter permease</fullName>
    </submittedName>
</protein>
<dbReference type="RefSeq" id="WP_111544019.1">
    <property type="nucleotide sequence ID" value="NZ_MZXV01000019.1"/>
</dbReference>
<feature type="transmembrane region" description="Helical" evidence="9">
    <location>
        <begin position="225"/>
        <end position="245"/>
    </location>
</feature>
<evidence type="ECO:0000256" key="9">
    <source>
        <dbReference type="RuleBase" id="RU363032"/>
    </source>
</evidence>
<dbReference type="AlphaFoldDB" id="A0A2W7C626"/>
<comment type="caution">
    <text evidence="11">The sequence shown here is derived from an EMBL/GenBank/DDBJ whole genome shotgun (WGS) entry which is preliminary data.</text>
</comment>
<dbReference type="PROSITE" id="PS50928">
    <property type="entry name" value="ABC_TM1"/>
    <property type="match status" value="1"/>
</dbReference>
<evidence type="ECO:0000256" key="2">
    <source>
        <dbReference type="ARBA" id="ARBA00009306"/>
    </source>
</evidence>
<comment type="subcellular location">
    <subcellularLocation>
        <location evidence="1 9">Cell membrane</location>
        <topology evidence="1 9">Multi-pass membrane protein</topology>
    </subcellularLocation>
</comment>
<proteinExistence type="inferred from homology"/>
<feature type="transmembrane region" description="Helical" evidence="9">
    <location>
        <begin position="20"/>
        <end position="40"/>
    </location>
</feature>
<feature type="transmembrane region" description="Helical" evidence="9">
    <location>
        <begin position="135"/>
        <end position="154"/>
    </location>
</feature>
<keyword evidence="5 9" id="KW-0812">Transmembrane</keyword>
<name>A0A2W7C626_9HYPH</name>
<evidence type="ECO:0000256" key="1">
    <source>
        <dbReference type="ARBA" id="ARBA00004651"/>
    </source>
</evidence>
<evidence type="ECO:0000313" key="11">
    <source>
        <dbReference type="EMBL" id="PZV38602.1"/>
    </source>
</evidence>
<evidence type="ECO:0000313" key="12">
    <source>
        <dbReference type="Proteomes" id="UP000248616"/>
    </source>
</evidence>
<dbReference type="PANTHER" id="PTHR30151">
    <property type="entry name" value="ALKANE SULFONATE ABC TRANSPORTER-RELATED, MEMBRANE SUBUNIT"/>
    <property type="match status" value="1"/>
</dbReference>
<dbReference type="InterPro" id="IPR035906">
    <property type="entry name" value="MetI-like_sf"/>
</dbReference>
<feature type="domain" description="ABC transmembrane type-1" evidence="10">
    <location>
        <begin position="65"/>
        <end position="249"/>
    </location>
</feature>
<dbReference type="SUPFAM" id="SSF161098">
    <property type="entry name" value="MetI-like"/>
    <property type="match status" value="1"/>
</dbReference>
<feature type="transmembrane region" description="Helical" evidence="9">
    <location>
        <begin position="175"/>
        <end position="192"/>
    </location>
</feature>
<evidence type="ECO:0000256" key="4">
    <source>
        <dbReference type="ARBA" id="ARBA00022475"/>
    </source>
</evidence>
<comment type="similarity">
    <text evidence="2 9">Belongs to the binding-protein-dependent transport system permease family.</text>
</comment>
<comment type="function">
    <text evidence="8">Probably part of an ABC transporter complex. Probably responsible for the translocation of the substrate across the membrane.</text>
</comment>
<keyword evidence="7 9" id="KW-0472">Membrane</keyword>
<dbReference type="Pfam" id="PF00528">
    <property type="entry name" value="BPD_transp_1"/>
    <property type="match status" value="1"/>
</dbReference>
<dbReference type="FunFam" id="1.10.3720.10:FF:000003">
    <property type="entry name" value="Aliphatic sulfonate ABC transporter permease"/>
    <property type="match status" value="1"/>
</dbReference>
<feature type="transmembrane region" description="Helical" evidence="9">
    <location>
        <begin position="111"/>
        <end position="129"/>
    </location>
</feature>
<keyword evidence="4" id="KW-1003">Cell membrane</keyword>
<organism evidence="11 12">
    <name type="scientific">Mesorhizobium kowhaii</name>
    <dbReference type="NCBI Taxonomy" id="1300272"/>
    <lineage>
        <taxon>Bacteria</taxon>
        <taxon>Pseudomonadati</taxon>
        <taxon>Pseudomonadota</taxon>
        <taxon>Alphaproteobacteria</taxon>
        <taxon>Hyphomicrobiales</taxon>
        <taxon>Phyllobacteriaceae</taxon>
        <taxon>Mesorhizobium</taxon>
    </lineage>
</organism>